<accession>A0A7C1H258</accession>
<evidence type="ECO:0000313" key="2">
    <source>
        <dbReference type="EMBL" id="HDP76705.1"/>
    </source>
</evidence>
<dbReference type="Pfam" id="PF14229">
    <property type="entry name" value="DUF4332"/>
    <property type="match status" value="1"/>
</dbReference>
<sequence>MSKLTIVEGIGPVFEKKLKDAGISSIEGLLKTCATKKARTELAKKSEIAEDSILTWVNHADLMRIKGIGGEYSELLEAAGVDTVPELSKRNGDNLYQKIVEVNGEKKLVRKLPTKKQILSWIEQAKKLPRAIQY</sequence>
<dbReference type="EMBL" id="DSBT01000019">
    <property type="protein sequence ID" value="HDP76705.1"/>
    <property type="molecule type" value="Genomic_DNA"/>
</dbReference>
<protein>
    <submittedName>
        <fullName evidence="2">DUF4332 domain-containing protein</fullName>
    </submittedName>
</protein>
<dbReference type="Gene3D" id="1.10.150.20">
    <property type="entry name" value="5' to 3' exonuclease, C-terminal subdomain"/>
    <property type="match status" value="2"/>
</dbReference>
<reference evidence="2" key="1">
    <citation type="journal article" date="2020" name="mSystems">
        <title>Genome- and Community-Level Interaction Insights into Carbon Utilization and Element Cycling Functions of Hydrothermarchaeota in Hydrothermal Sediment.</title>
        <authorList>
            <person name="Zhou Z."/>
            <person name="Liu Y."/>
            <person name="Xu W."/>
            <person name="Pan J."/>
            <person name="Luo Z.H."/>
            <person name="Li M."/>
        </authorList>
    </citation>
    <scope>NUCLEOTIDE SEQUENCE [LARGE SCALE GENOMIC DNA]</scope>
    <source>
        <strain evidence="2">SpSt-1179</strain>
    </source>
</reference>
<feature type="domain" description="DUF4332" evidence="1">
    <location>
        <begin position="8"/>
        <end position="128"/>
    </location>
</feature>
<gene>
    <name evidence="2" type="ORF">ENN47_00670</name>
</gene>
<organism evidence="2">
    <name type="scientific">Mesotoga infera</name>
    <dbReference type="NCBI Taxonomy" id="1236046"/>
    <lineage>
        <taxon>Bacteria</taxon>
        <taxon>Thermotogati</taxon>
        <taxon>Thermotogota</taxon>
        <taxon>Thermotogae</taxon>
        <taxon>Kosmotogales</taxon>
        <taxon>Kosmotogaceae</taxon>
        <taxon>Mesotoga</taxon>
    </lineage>
</organism>
<name>A0A7C1H258_9BACT</name>
<dbReference type="AlphaFoldDB" id="A0A7C1H258"/>
<comment type="caution">
    <text evidence="2">The sequence shown here is derived from an EMBL/GenBank/DDBJ whole genome shotgun (WGS) entry which is preliminary data.</text>
</comment>
<dbReference type="InterPro" id="IPR025567">
    <property type="entry name" value="DUF4332"/>
</dbReference>
<evidence type="ECO:0000259" key="1">
    <source>
        <dbReference type="Pfam" id="PF14229"/>
    </source>
</evidence>
<proteinExistence type="predicted"/>
<dbReference type="Proteomes" id="UP000886198">
    <property type="component" value="Unassembled WGS sequence"/>
</dbReference>